<reference evidence="2" key="1">
    <citation type="submission" date="2016-10" db="EMBL/GenBank/DDBJ databases">
        <authorList>
            <person name="Varghese N."/>
            <person name="Submissions S."/>
        </authorList>
    </citation>
    <scope>NUCLEOTIDE SEQUENCE [LARGE SCALE GENOMIC DNA]</scope>
    <source>
        <strain evidence="2">DSM 19482</strain>
    </source>
</reference>
<dbReference type="STRING" id="1121284.SAMN05660493_01508"/>
<protein>
    <submittedName>
        <fullName evidence="1">Uncharacterized protein</fullName>
    </submittedName>
</protein>
<dbReference type="RefSeq" id="WP_076783014.1">
    <property type="nucleotide sequence ID" value="NZ_FTPU01000013.1"/>
</dbReference>
<dbReference type="EMBL" id="FTPU01000013">
    <property type="protein sequence ID" value="SIT96813.1"/>
    <property type="molecule type" value="Genomic_DNA"/>
</dbReference>
<evidence type="ECO:0000313" key="1">
    <source>
        <dbReference type="EMBL" id="SIT96813.1"/>
    </source>
</evidence>
<name>A0A1U7PXV5_9FLAO</name>
<sequence>MKRYYFYKRNQNFRAEYKGDLIDFSLSALYATREYSQKLGKDISQYHYFDQLELCISTKTPGIYKVNIDSGTDGCHGHFAKSQKELLKAFAGYSLISEREYFRLRKIALRLIFKHINFFKQNNPDIERNFYYQNDYSRNFYNLTVVSTSYKYNIKNYPQEQLDYMAKVDLALNDLRIDEYFKIFISKDPTYKTNTFSIESYHFNPNYKSQKDFLSGNFLSKNVQPVEIKNFQFSRLKRKIAEVLVERSSLDITAILSRQKHNITILDI</sequence>
<evidence type="ECO:0000313" key="2">
    <source>
        <dbReference type="Proteomes" id="UP000187261"/>
    </source>
</evidence>
<gene>
    <name evidence="1" type="ORF">SAMN05660493_01508</name>
</gene>
<accession>A0A1U7PXV5</accession>
<dbReference type="OrthoDB" id="1492482at2"/>
<proteinExistence type="predicted"/>
<organism evidence="1 2">
    <name type="scientific">Epilithonimonas bovis DSM 19482</name>
    <dbReference type="NCBI Taxonomy" id="1121284"/>
    <lineage>
        <taxon>Bacteria</taxon>
        <taxon>Pseudomonadati</taxon>
        <taxon>Bacteroidota</taxon>
        <taxon>Flavobacteriia</taxon>
        <taxon>Flavobacteriales</taxon>
        <taxon>Weeksellaceae</taxon>
        <taxon>Chryseobacterium group</taxon>
        <taxon>Epilithonimonas</taxon>
    </lineage>
</organism>
<dbReference type="AlphaFoldDB" id="A0A1U7PXV5"/>
<keyword evidence="2" id="KW-1185">Reference proteome</keyword>
<dbReference type="Proteomes" id="UP000187261">
    <property type="component" value="Unassembled WGS sequence"/>
</dbReference>